<reference evidence="5 6" key="1">
    <citation type="submission" date="2016-07" db="EMBL/GenBank/DDBJ databases">
        <title>Comparative genomics of the Campylobacter concisus group.</title>
        <authorList>
            <person name="Miller W.G."/>
            <person name="Yee E."/>
            <person name="Chapman M.H."/>
            <person name="Huynh S."/>
            <person name="Bono J.L."/>
            <person name="On S.L.W."/>
            <person name="StLeger J."/>
            <person name="Foster G."/>
            <person name="Parker C.T."/>
        </authorList>
    </citation>
    <scope>NUCLEOTIDE SEQUENCE [LARGE SCALE GENOMIC DNA]</scope>
    <source>
        <strain evidence="5 6">ATCC 33238</strain>
    </source>
</reference>
<dbReference type="GO" id="GO:0051536">
    <property type="term" value="F:iron-sulfur cluster binding"/>
    <property type="evidence" value="ECO:0007669"/>
    <property type="project" value="UniProtKB-KW"/>
</dbReference>
<dbReference type="EMBL" id="CP012543">
    <property type="protein sequence ID" value="QCD47055.1"/>
    <property type="molecule type" value="Genomic_DNA"/>
</dbReference>
<keyword evidence="3" id="KW-0411">Iron-sulfur</keyword>
<accession>A0A6G5QMW8</accession>
<dbReference type="InterPro" id="IPR017900">
    <property type="entry name" value="4Fe4S_Fe_S_CS"/>
</dbReference>
<dbReference type="Gene3D" id="3.30.70.20">
    <property type="match status" value="1"/>
</dbReference>
<evidence type="ECO:0000256" key="2">
    <source>
        <dbReference type="ARBA" id="ARBA00023004"/>
    </source>
</evidence>
<dbReference type="AlphaFoldDB" id="A0A6G5QMW8"/>
<dbReference type="Pfam" id="PF14697">
    <property type="entry name" value="Fer4_21"/>
    <property type="match status" value="1"/>
</dbReference>
<dbReference type="Gene3D" id="3.40.50.1780">
    <property type="match status" value="1"/>
</dbReference>
<dbReference type="PANTHER" id="PTHR11615">
    <property type="entry name" value="NITRATE, FORMATE, IRON DEHYDROGENASE"/>
    <property type="match status" value="1"/>
</dbReference>
<dbReference type="GO" id="GO:0046872">
    <property type="term" value="F:metal ion binding"/>
    <property type="evidence" value="ECO:0007669"/>
    <property type="project" value="UniProtKB-KW"/>
</dbReference>
<dbReference type="SUPFAM" id="SSF54862">
    <property type="entry name" value="4Fe-4S ferredoxins"/>
    <property type="match status" value="1"/>
</dbReference>
<evidence type="ECO:0000313" key="5">
    <source>
        <dbReference type="EMBL" id="QCD47055.1"/>
    </source>
</evidence>
<name>A0A6G5QMW8_CAMRE</name>
<dbReference type="Gene3D" id="3.40.950.10">
    <property type="entry name" value="Fe-only Hydrogenase (Larger Subunit), Chain L, domain 3"/>
    <property type="match status" value="1"/>
</dbReference>
<dbReference type="PROSITE" id="PS00198">
    <property type="entry name" value="4FE4S_FER_1"/>
    <property type="match status" value="2"/>
</dbReference>
<dbReference type="Pfam" id="PF02906">
    <property type="entry name" value="Fe_hyd_lg_C"/>
    <property type="match status" value="1"/>
</dbReference>
<dbReference type="InterPro" id="IPR050340">
    <property type="entry name" value="Cytosolic_Fe-S_CAF"/>
</dbReference>
<sequence>MLSVYKIKTFPPAPNSRGGEADFEGTYRKGELRGIIRIDQDSCVGCDTCRSFCPTDAIDGSLGVAHKIDQNLCVACGQCLINCPFAVIEQMSFVDEVMQKLDDEKTFVVAHPSPAVRVSLAEEFGGKPGELTVNKMYNAFEKAGFNMYDVNFAADQTILEEGTELIKKIKYWLLGERSHDLEHVSHHPFPHFTSCCPAWVRNAEIFHPELIPHISGAKSPIQMGGPLAKTWAAKFVWDKDPRDIYVATVTPCTAKIYEASRPEFNSAYEYLKERGEIPADTKSFPDIDATLTARDIAEILRKKGINPLEMSDEYPEKTMNVYTGGGTIFGNSGGVMEAALRTAYFLLSGQELKDPDLTPVRGYDKDLTEAVIPIPLKDYDGKTLELKVAVVNGASRNLNTILKHITKDSNRYHFIEVMNCPGGCVNGGGQPVHAMGTSWLHSLLPLPLKA</sequence>
<dbReference type="InterPro" id="IPR009016">
    <property type="entry name" value="Fe_hydrogenase"/>
</dbReference>
<evidence type="ECO:0000313" key="6">
    <source>
        <dbReference type="Proteomes" id="UP000502377"/>
    </source>
</evidence>
<feature type="domain" description="4Fe-4S ferredoxin-type" evidence="4">
    <location>
        <begin position="34"/>
        <end position="63"/>
    </location>
</feature>
<proteinExistence type="predicted"/>
<dbReference type="Proteomes" id="UP000502377">
    <property type="component" value="Chromosome"/>
</dbReference>
<evidence type="ECO:0000259" key="4">
    <source>
        <dbReference type="PROSITE" id="PS51379"/>
    </source>
</evidence>
<dbReference type="SUPFAM" id="SSF53920">
    <property type="entry name" value="Fe-only hydrogenase"/>
    <property type="match status" value="1"/>
</dbReference>
<dbReference type="PROSITE" id="PS51379">
    <property type="entry name" value="4FE4S_FER_2"/>
    <property type="match status" value="2"/>
</dbReference>
<organism evidence="5 6">
    <name type="scientific">Campylobacter rectus</name>
    <name type="common">Wolinella recta</name>
    <dbReference type="NCBI Taxonomy" id="203"/>
    <lineage>
        <taxon>Bacteria</taxon>
        <taxon>Pseudomonadati</taxon>
        <taxon>Campylobacterota</taxon>
        <taxon>Epsilonproteobacteria</taxon>
        <taxon>Campylobacterales</taxon>
        <taxon>Campylobacteraceae</taxon>
        <taxon>Campylobacter</taxon>
    </lineage>
</organism>
<dbReference type="KEGG" id="crx:CRECT_1405"/>
<keyword evidence="1" id="KW-0479">Metal-binding</keyword>
<protein>
    <submittedName>
        <fullName evidence="5">[FeFe] hydrogenase, large subunit</fullName>
    </submittedName>
</protein>
<feature type="domain" description="4Fe-4S ferredoxin-type" evidence="4">
    <location>
        <begin position="64"/>
        <end position="93"/>
    </location>
</feature>
<dbReference type="InterPro" id="IPR004108">
    <property type="entry name" value="Fe_hydrogenase_lsu_C"/>
</dbReference>
<evidence type="ECO:0000256" key="1">
    <source>
        <dbReference type="ARBA" id="ARBA00022723"/>
    </source>
</evidence>
<gene>
    <name evidence="5" type="ORF">CRECT_1405</name>
</gene>
<evidence type="ECO:0000256" key="3">
    <source>
        <dbReference type="ARBA" id="ARBA00023014"/>
    </source>
</evidence>
<dbReference type="InterPro" id="IPR017896">
    <property type="entry name" value="4Fe4S_Fe-S-bd"/>
</dbReference>
<dbReference type="RefSeq" id="WP_002945014.1">
    <property type="nucleotide sequence ID" value="NZ_CP012543.1"/>
</dbReference>
<keyword evidence="2" id="KW-0408">Iron</keyword>